<protein>
    <submittedName>
        <fullName evidence="2">Uncharacterized protein</fullName>
    </submittedName>
</protein>
<keyword evidence="1" id="KW-1133">Transmembrane helix</keyword>
<comment type="caution">
    <text evidence="2">The sequence shown here is derived from an EMBL/GenBank/DDBJ whole genome shotgun (WGS) entry which is preliminary data.</text>
</comment>
<sequence>VSLDHYNMDKYFSELPNYKQESLSPFDYFERMHKYSFKFVFSVSRPPVSKLMEVWLFATCLSSTFYWIVLFLGALDYYFDIFS</sequence>
<gene>
    <name evidence="2" type="ORF">RED13_000133</name>
</gene>
<reference evidence="3" key="1">
    <citation type="submission" date="2023-07" db="EMBL/GenBank/DDBJ databases">
        <authorList>
            <person name="de Witt J."/>
        </authorList>
    </citation>
    <scope>NUCLEOTIDE SEQUENCE [LARGE SCALE GENOMIC DNA]</scope>
    <source>
        <strain evidence="3">FZJ</strain>
    </source>
</reference>
<proteinExistence type="predicted"/>
<evidence type="ECO:0000313" key="3">
    <source>
        <dbReference type="Proteomes" id="UP001281217"/>
    </source>
</evidence>
<organism evidence="2 3">
    <name type="scientific">Halopseudomonas formosensis</name>
    <dbReference type="NCBI Taxonomy" id="1002526"/>
    <lineage>
        <taxon>Bacteria</taxon>
        <taxon>Pseudomonadati</taxon>
        <taxon>Pseudomonadota</taxon>
        <taxon>Gammaproteobacteria</taxon>
        <taxon>Pseudomonadales</taxon>
        <taxon>Pseudomonadaceae</taxon>
        <taxon>Halopseudomonas</taxon>
    </lineage>
</organism>
<feature type="transmembrane region" description="Helical" evidence="1">
    <location>
        <begin position="54"/>
        <end position="79"/>
    </location>
</feature>
<keyword evidence="3" id="KW-1185">Reference proteome</keyword>
<dbReference type="EMBL" id="JAVRDO010000012">
    <property type="protein sequence ID" value="MDX9688591.1"/>
    <property type="molecule type" value="Genomic_DNA"/>
</dbReference>
<evidence type="ECO:0000256" key="1">
    <source>
        <dbReference type="SAM" id="Phobius"/>
    </source>
</evidence>
<keyword evidence="1" id="KW-0812">Transmembrane</keyword>
<name>A0ABU5C2Q7_9GAMM</name>
<feature type="non-terminal residue" evidence="2">
    <location>
        <position position="1"/>
    </location>
</feature>
<keyword evidence="1" id="KW-0472">Membrane</keyword>
<evidence type="ECO:0000313" key="2">
    <source>
        <dbReference type="EMBL" id="MDX9688591.1"/>
    </source>
</evidence>
<accession>A0ABU5C2Q7</accession>
<dbReference type="Proteomes" id="UP001281217">
    <property type="component" value="Unassembled WGS sequence"/>
</dbReference>